<keyword evidence="1" id="KW-0472">Membrane</keyword>
<name>A0A4Z2FAI2_9TELE</name>
<sequence length="170" mass="17541">MVGAGLSDAGACRVVVVVGVVVVLVVVAAVVVVVVVVVVGTAVVVGSYSHLYSALKRTADLIRSNLSRGKVCSPHGPMCCLPDVKSVRQHTDTVPANSLTSSVLILRGLGSLVVCDAPHHAGLVASPLGSGCRVVHLRHHFVDVGVDLHQVHAVEGSLQEVHHGLELLTP</sequence>
<proteinExistence type="predicted"/>
<evidence type="ECO:0000256" key="1">
    <source>
        <dbReference type="SAM" id="Phobius"/>
    </source>
</evidence>
<gene>
    <name evidence="2" type="ORF">EYF80_051579</name>
</gene>
<dbReference type="Proteomes" id="UP000314294">
    <property type="component" value="Unassembled WGS sequence"/>
</dbReference>
<accession>A0A4Z2FAI2</accession>
<keyword evidence="1" id="KW-1133">Transmembrane helix</keyword>
<organism evidence="2 3">
    <name type="scientific">Liparis tanakae</name>
    <name type="common">Tanaka's snailfish</name>
    <dbReference type="NCBI Taxonomy" id="230148"/>
    <lineage>
        <taxon>Eukaryota</taxon>
        <taxon>Metazoa</taxon>
        <taxon>Chordata</taxon>
        <taxon>Craniata</taxon>
        <taxon>Vertebrata</taxon>
        <taxon>Euteleostomi</taxon>
        <taxon>Actinopterygii</taxon>
        <taxon>Neopterygii</taxon>
        <taxon>Teleostei</taxon>
        <taxon>Neoteleostei</taxon>
        <taxon>Acanthomorphata</taxon>
        <taxon>Eupercaria</taxon>
        <taxon>Perciformes</taxon>
        <taxon>Cottioidei</taxon>
        <taxon>Cottales</taxon>
        <taxon>Liparidae</taxon>
        <taxon>Liparis</taxon>
    </lineage>
</organism>
<feature type="transmembrane region" description="Helical" evidence="1">
    <location>
        <begin position="15"/>
        <end position="48"/>
    </location>
</feature>
<reference evidence="2 3" key="1">
    <citation type="submission" date="2019-03" db="EMBL/GenBank/DDBJ databases">
        <title>First draft genome of Liparis tanakae, snailfish: a comprehensive survey of snailfish specific genes.</title>
        <authorList>
            <person name="Kim W."/>
            <person name="Song I."/>
            <person name="Jeong J.-H."/>
            <person name="Kim D."/>
            <person name="Kim S."/>
            <person name="Ryu S."/>
            <person name="Song J.Y."/>
            <person name="Lee S.K."/>
        </authorList>
    </citation>
    <scope>NUCLEOTIDE SEQUENCE [LARGE SCALE GENOMIC DNA]</scope>
    <source>
        <tissue evidence="2">Muscle</tissue>
    </source>
</reference>
<keyword evidence="1" id="KW-0812">Transmembrane</keyword>
<dbReference type="AlphaFoldDB" id="A0A4Z2FAI2"/>
<protein>
    <submittedName>
        <fullName evidence="2">Uncharacterized protein</fullName>
    </submittedName>
</protein>
<keyword evidence="3" id="KW-1185">Reference proteome</keyword>
<evidence type="ECO:0000313" key="3">
    <source>
        <dbReference type="Proteomes" id="UP000314294"/>
    </source>
</evidence>
<evidence type="ECO:0000313" key="2">
    <source>
        <dbReference type="EMBL" id="TNN38256.1"/>
    </source>
</evidence>
<comment type="caution">
    <text evidence="2">The sequence shown here is derived from an EMBL/GenBank/DDBJ whole genome shotgun (WGS) entry which is preliminary data.</text>
</comment>
<dbReference type="EMBL" id="SRLO01001389">
    <property type="protein sequence ID" value="TNN38256.1"/>
    <property type="molecule type" value="Genomic_DNA"/>
</dbReference>